<feature type="region of interest" description="Disordered" evidence="1">
    <location>
        <begin position="452"/>
        <end position="562"/>
    </location>
</feature>
<comment type="caution">
    <text evidence="3">The sequence shown here is derived from an EMBL/GenBank/DDBJ whole genome shotgun (WGS) entry which is preliminary data.</text>
</comment>
<accession>A0A812P1S3</accession>
<dbReference type="InterPro" id="IPR000477">
    <property type="entry name" value="RT_dom"/>
</dbReference>
<feature type="compositionally biased region" description="Pro residues" evidence="1">
    <location>
        <begin position="293"/>
        <end position="303"/>
    </location>
</feature>
<reference evidence="3" key="1">
    <citation type="submission" date="2021-02" db="EMBL/GenBank/DDBJ databases">
        <authorList>
            <person name="Dougan E. K."/>
            <person name="Rhodes N."/>
            <person name="Thang M."/>
            <person name="Chan C."/>
        </authorList>
    </citation>
    <scope>NUCLEOTIDE SEQUENCE</scope>
</reference>
<keyword evidence="4" id="KW-1185">Reference proteome</keyword>
<dbReference type="OrthoDB" id="7485566at2759"/>
<dbReference type="PROSITE" id="PS50878">
    <property type="entry name" value="RT_POL"/>
    <property type="match status" value="1"/>
</dbReference>
<evidence type="ECO:0000256" key="1">
    <source>
        <dbReference type="SAM" id="MobiDB-lite"/>
    </source>
</evidence>
<protein>
    <recommendedName>
        <fullName evidence="2">Reverse transcriptase domain-containing protein</fullName>
    </recommendedName>
</protein>
<organism evidence="3 4">
    <name type="scientific">Symbiodinium natans</name>
    <dbReference type="NCBI Taxonomy" id="878477"/>
    <lineage>
        <taxon>Eukaryota</taxon>
        <taxon>Sar</taxon>
        <taxon>Alveolata</taxon>
        <taxon>Dinophyceae</taxon>
        <taxon>Suessiales</taxon>
        <taxon>Symbiodiniaceae</taxon>
        <taxon>Symbiodinium</taxon>
    </lineage>
</organism>
<feature type="compositionally biased region" description="Low complexity" evidence="1">
    <location>
        <begin position="500"/>
        <end position="516"/>
    </location>
</feature>
<gene>
    <name evidence="3" type="ORF">SNAT2548_LOCUS16468</name>
</gene>
<feature type="compositionally biased region" description="Basic residues" evidence="1">
    <location>
        <begin position="523"/>
        <end position="532"/>
    </location>
</feature>
<evidence type="ECO:0000259" key="2">
    <source>
        <dbReference type="PROSITE" id="PS50878"/>
    </source>
</evidence>
<evidence type="ECO:0000313" key="3">
    <source>
        <dbReference type="EMBL" id="CAE7313730.1"/>
    </source>
</evidence>
<name>A0A812P1S3_9DINO</name>
<feature type="domain" description="Reverse transcriptase" evidence="2">
    <location>
        <begin position="808"/>
        <end position="1059"/>
    </location>
</feature>
<feature type="compositionally biased region" description="Basic and acidic residues" evidence="1">
    <location>
        <begin position="550"/>
        <end position="562"/>
    </location>
</feature>
<evidence type="ECO:0000313" key="4">
    <source>
        <dbReference type="Proteomes" id="UP000604046"/>
    </source>
</evidence>
<dbReference type="EMBL" id="CAJNDS010002081">
    <property type="protein sequence ID" value="CAE7313730.1"/>
    <property type="molecule type" value="Genomic_DNA"/>
</dbReference>
<proteinExistence type="predicted"/>
<feature type="compositionally biased region" description="Basic and acidic residues" evidence="1">
    <location>
        <begin position="463"/>
        <end position="472"/>
    </location>
</feature>
<sequence>MSRRSRADSPSGARSPPSEPCAASRSNGPGDATPVAPVHVDRVCCVCLEDLDPTVQSGGLTVVPFPTCAAHCLHLVCLAQFRSQASGPGDLLCPLCRHGRCPGCDPQGWSGTHDAALRDACAGHGIELPQRASGESTVRAAQPDYALRTFTAHDAPEPPPPPSVRLLCCHRVVPTRSTSGQLTFQPLPDRDMDWAPVAVRHDHGIAAWRPGWLCPSCGRAQDLHDLQVPDVAGEPCGLCEGRVEWVCDLATGTSRLQCPEGCAQPSLHPQRADPPARALLAAGTSCDPAEAGLPPPPLRPPPWSASGPPRDCSASATNSWLYVPLLHAAVGGMPEPTLEAWREEPRSARWWEDARRALATSAPVLVGTLSEAFITATAAAGQPLPQAMLREAAALPASALVHLGWVVRRLAEPDGYIPAACQEVCLHLYGGSGFAADLDRASDAFRLEPAPLHAGPVAGARPEPTHGHRDDAPLGEPRAEAQPPVEAADGECAPAEDARSAAPDAALAAAASSARRAAGRAGGRGRRGRGRGRTAPDPPQSHESPGVVRAAEEPRAAVPTRTDRAEAGLRAGFRQLEAVDLAWELGERVATLQSAPPQLRGVLRMALRAGLERALRPSSAVEELCGWKLFFLAPRMLLHRAFGEVRVEPRELTQRCTRFQQGDWASLLAAARDAGTPSSAPQHARNRDEAEARAARSLHLVRLGELSAASRALTAEPLAPGSAETLAELRDPERRPPERQVPLSQAVLDHVNADPCPLPADSFLACLRNARRGAAAGPSGTTNEHLRLLLDDPAEWALLREAAERLANANIPAPVLEAVRLGRMVALRKPNGRVRALVVGDVFRRLVARALAQQFSEAFQSACLPFQYGLGMRAGTEALSKVLRVATELDPRATVLSVDAVGANDHVSRQAMLEGLRSRPELAPLLPFARQFYGSESRYIWVDDAGNNHIITQGEGGEQGDPLMPALYSLAQHGALEAFARQMQPGEAVLAFLDDTYVVSNPERTRPARDALSAALWHHARVRLNEGKTRIWNAAGEEPPGIADLQPPDADPLWTGSWSLPRERQGIVVLGAPLGSDEFVRCQLQAKRQAHDRLLECIPGLGDLQAAWLLLHFCAATRANFLLRMLPPVSTAEFAEAHDAAVTRCLGRLLYGDEGAPIPPAAWRVLHLPLRFGGLGLRSAAEAAQSAWWASWFDSLPAIRVRAPDVAERLVQGLEAQGGSEPPSLVSARTAAALLRGRGFEVPPWHSFSPVPPGDGERDDPLRGWQRRAAMVCDERALEMHLSDLDTASRALLLSQAGPHAGRALTVRPTATELLIPPAQFRVLLLRRLRLPLQLAPRTCSCHGHLDALGDHRSACATSGVLAPRALPLERAVARVCREAGGRVCHNVRLADMNVDVPIADARRIEVVANGLSLWNGAQLAVDATIVSPVTRRGEAQPGADVRPGQAVDAAARRKRQQTYPELARARRCRLVVVGVEVGGRFGAEAARFLRLLARHRADGVPAALRPAAQAAWVARWAGFLAVAAQRAYASSLLELPLAGECCVGGTTPDLHEVLADARWLAPPQPSRLPLPQH</sequence>
<feature type="region of interest" description="Disordered" evidence="1">
    <location>
        <begin position="672"/>
        <end position="691"/>
    </location>
</feature>
<feature type="region of interest" description="Disordered" evidence="1">
    <location>
        <begin position="286"/>
        <end position="310"/>
    </location>
</feature>
<dbReference type="Proteomes" id="UP000604046">
    <property type="component" value="Unassembled WGS sequence"/>
</dbReference>
<feature type="region of interest" description="Disordered" evidence="1">
    <location>
        <begin position="1"/>
        <end position="32"/>
    </location>
</feature>